<dbReference type="InParanoid" id="Q6BT03"/>
<evidence type="ECO:0000256" key="13">
    <source>
        <dbReference type="SAM" id="SignalP"/>
    </source>
</evidence>
<keyword evidence="10" id="KW-1015">Disulfide bond</keyword>
<evidence type="ECO:0000256" key="6">
    <source>
        <dbReference type="ARBA" id="ARBA00022989"/>
    </source>
</evidence>
<dbReference type="eggNOG" id="KOG1933">
    <property type="taxonomic scope" value="Eukaryota"/>
</dbReference>
<keyword evidence="9 12" id="KW-0472">Membrane</keyword>
<dbReference type="Pfam" id="PF12349">
    <property type="entry name" value="Sterol-sensing"/>
    <property type="match status" value="1"/>
</dbReference>
<dbReference type="PROSITE" id="PS50156">
    <property type="entry name" value="SSD"/>
    <property type="match status" value="1"/>
</dbReference>
<feature type="transmembrane region" description="Helical" evidence="12">
    <location>
        <begin position="1136"/>
        <end position="1157"/>
    </location>
</feature>
<dbReference type="FunFam" id="1.20.1640.10:FF:000008">
    <property type="entry name" value="NPC intracellular cholesterol transporter 1"/>
    <property type="match status" value="1"/>
</dbReference>
<feature type="transmembrane region" description="Helical" evidence="12">
    <location>
        <begin position="731"/>
        <end position="755"/>
    </location>
</feature>
<dbReference type="GeneID" id="2901166"/>
<evidence type="ECO:0000256" key="4">
    <source>
        <dbReference type="ARBA" id="ARBA00022692"/>
    </source>
</evidence>
<evidence type="ECO:0000256" key="9">
    <source>
        <dbReference type="ARBA" id="ARBA00023136"/>
    </source>
</evidence>
<dbReference type="Pfam" id="PF22314">
    <property type="entry name" value="NPC1_MLD"/>
    <property type="match status" value="1"/>
</dbReference>
<feature type="transmembrane region" description="Helical" evidence="12">
    <location>
        <begin position="1215"/>
        <end position="1238"/>
    </location>
</feature>
<feature type="transmembrane region" description="Helical" evidence="12">
    <location>
        <begin position="1178"/>
        <end position="1203"/>
    </location>
</feature>
<dbReference type="Pfam" id="PF16414">
    <property type="entry name" value="NPC1_N"/>
    <property type="match status" value="1"/>
</dbReference>
<dbReference type="GO" id="GO:0006665">
    <property type="term" value="P:sphingolipid metabolic process"/>
    <property type="evidence" value="ECO:0007669"/>
    <property type="project" value="EnsemblFungi"/>
</dbReference>
<dbReference type="FunFam" id="1.20.1640.10:FF:000029">
    <property type="entry name" value="Putative Patched sphingolipid transporter"/>
    <property type="match status" value="1"/>
</dbReference>
<dbReference type="Proteomes" id="UP000000599">
    <property type="component" value="Chromosome D"/>
</dbReference>
<keyword evidence="16" id="KW-1185">Reference proteome</keyword>
<feature type="transmembrane region" description="Helical" evidence="12">
    <location>
        <begin position="701"/>
        <end position="719"/>
    </location>
</feature>
<dbReference type="PANTHER" id="PTHR45727">
    <property type="entry name" value="NPC INTRACELLULAR CHOLESTEROL TRANSPORTER 1"/>
    <property type="match status" value="1"/>
</dbReference>
<dbReference type="GO" id="GO:0015918">
    <property type="term" value="P:sterol transport"/>
    <property type="evidence" value="ECO:0007669"/>
    <property type="project" value="EnsemblFungi"/>
</dbReference>
<evidence type="ECO:0000313" key="16">
    <source>
        <dbReference type="Proteomes" id="UP000000599"/>
    </source>
</evidence>
<keyword evidence="11" id="KW-0325">Glycoprotein</keyword>
<evidence type="ECO:0000256" key="10">
    <source>
        <dbReference type="ARBA" id="ARBA00023157"/>
    </source>
</evidence>
<evidence type="ECO:0000256" key="2">
    <source>
        <dbReference type="ARBA" id="ARBA00005585"/>
    </source>
</evidence>
<dbReference type="GO" id="GO:0032934">
    <property type="term" value="F:sterol binding"/>
    <property type="evidence" value="ECO:0007669"/>
    <property type="project" value="EnsemblFungi"/>
</dbReference>
<evidence type="ECO:0000256" key="5">
    <source>
        <dbReference type="ARBA" id="ARBA00022729"/>
    </source>
</evidence>
<dbReference type="RefSeq" id="XP_458667.2">
    <property type="nucleotide sequence ID" value="XM_458667.1"/>
</dbReference>
<evidence type="ECO:0000256" key="11">
    <source>
        <dbReference type="ARBA" id="ARBA00023180"/>
    </source>
</evidence>
<feature type="transmembrane region" description="Helical" evidence="12">
    <location>
        <begin position="817"/>
        <end position="839"/>
    </location>
</feature>
<keyword evidence="5 13" id="KW-0732">Signal</keyword>
<organism evidence="15 16">
    <name type="scientific">Debaryomyces hansenii (strain ATCC 36239 / CBS 767 / BCRC 21394 / JCM 1990 / NBRC 0083 / IGC 2968)</name>
    <name type="common">Yeast</name>
    <name type="synonym">Torulaspora hansenii</name>
    <dbReference type="NCBI Taxonomy" id="284592"/>
    <lineage>
        <taxon>Eukaryota</taxon>
        <taxon>Fungi</taxon>
        <taxon>Dikarya</taxon>
        <taxon>Ascomycota</taxon>
        <taxon>Saccharomycotina</taxon>
        <taxon>Pichiomycetes</taxon>
        <taxon>Debaryomycetaceae</taxon>
        <taxon>Debaryomyces</taxon>
    </lineage>
</organism>
<keyword evidence="7" id="KW-0445">Lipid transport</keyword>
<feature type="transmembrane region" description="Helical" evidence="12">
    <location>
        <begin position="347"/>
        <end position="376"/>
    </location>
</feature>
<dbReference type="OMA" id="WWFDVES"/>
<feature type="domain" description="SSD" evidence="14">
    <location>
        <begin position="586"/>
        <end position="755"/>
    </location>
</feature>
<dbReference type="FunCoup" id="Q6BT03">
    <property type="interactions" value="549"/>
</dbReference>
<evidence type="ECO:0000256" key="1">
    <source>
        <dbReference type="ARBA" id="ARBA00004127"/>
    </source>
</evidence>
<evidence type="ECO:0000256" key="7">
    <source>
        <dbReference type="ARBA" id="ARBA00023055"/>
    </source>
</evidence>
<comment type="similarity">
    <text evidence="2">Belongs to the patched family.</text>
</comment>
<feature type="transmembrane region" description="Helical" evidence="12">
    <location>
        <begin position="625"/>
        <end position="647"/>
    </location>
</feature>
<gene>
    <name evidence="15" type="ordered locus">DEHA2D04620g</name>
</gene>
<comment type="subcellular location">
    <subcellularLocation>
        <location evidence="1">Endomembrane system</location>
        <topology evidence="1">Multi-pass membrane protein</topology>
    </subcellularLocation>
</comment>
<feature type="transmembrane region" description="Helical" evidence="12">
    <location>
        <begin position="265"/>
        <end position="288"/>
    </location>
</feature>
<proteinExistence type="inferred from homology"/>
<feature type="transmembrane region" description="Helical" evidence="12">
    <location>
        <begin position="1080"/>
        <end position="1101"/>
    </location>
</feature>
<evidence type="ECO:0000256" key="3">
    <source>
        <dbReference type="ARBA" id="ARBA00022448"/>
    </source>
</evidence>
<dbReference type="KEGG" id="dha:DEHA2D04620g"/>
<dbReference type="VEuPathDB" id="FungiDB:DEHA2D04620g"/>
<dbReference type="AlphaFoldDB" id="Q6BT03"/>
<keyword evidence="6 12" id="KW-1133">Transmembrane helix</keyword>
<protein>
    <submittedName>
        <fullName evidence="15">DEHA2D04620p</fullName>
    </submittedName>
</protein>
<evidence type="ECO:0000313" key="15">
    <source>
        <dbReference type="EMBL" id="CAG86806.2"/>
    </source>
</evidence>
<dbReference type="InterPro" id="IPR032190">
    <property type="entry name" value="NPC1_N"/>
</dbReference>
<feature type="transmembrane region" description="Helical" evidence="12">
    <location>
        <begin position="653"/>
        <end position="675"/>
    </location>
</feature>
<reference evidence="15 16" key="1">
    <citation type="journal article" date="2004" name="Nature">
        <title>Genome evolution in yeasts.</title>
        <authorList>
            <consortium name="Genolevures"/>
            <person name="Dujon B."/>
            <person name="Sherman D."/>
            <person name="Fischer G."/>
            <person name="Durrens P."/>
            <person name="Casaregola S."/>
            <person name="Lafontaine I."/>
            <person name="de Montigny J."/>
            <person name="Marck C."/>
            <person name="Neuveglise C."/>
            <person name="Talla E."/>
            <person name="Goffard N."/>
            <person name="Frangeul L."/>
            <person name="Aigle M."/>
            <person name="Anthouard V."/>
            <person name="Babour A."/>
            <person name="Barbe V."/>
            <person name="Barnay S."/>
            <person name="Blanchin S."/>
            <person name="Beckerich J.M."/>
            <person name="Beyne E."/>
            <person name="Bleykasten C."/>
            <person name="Boisrame A."/>
            <person name="Boyer J."/>
            <person name="Cattolico L."/>
            <person name="Confanioleri F."/>
            <person name="de Daruvar A."/>
            <person name="Despons L."/>
            <person name="Fabre E."/>
            <person name="Fairhead C."/>
            <person name="Ferry-Dumazet H."/>
            <person name="Groppi A."/>
            <person name="Hantraye F."/>
            <person name="Hennequin C."/>
            <person name="Jauniaux N."/>
            <person name="Joyet P."/>
            <person name="Kachouri R."/>
            <person name="Kerrest A."/>
            <person name="Koszul R."/>
            <person name="Lemaire M."/>
            <person name="Lesur I."/>
            <person name="Ma L."/>
            <person name="Muller H."/>
            <person name="Nicaud J.M."/>
            <person name="Nikolski M."/>
            <person name="Oztas S."/>
            <person name="Ozier-Kalogeropoulos O."/>
            <person name="Pellenz S."/>
            <person name="Potier S."/>
            <person name="Richard G.F."/>
            <person name="Straub M.L."/>
            <person name="Suleau A."/>
            <person name="Swennene D."/>
            <person name="Tekaia F."/>
            <person name="Wesolowski-Louvel M."/>
            <person name="Westhof E."/>
            <person name="Wirth B."/>
            <person name="Zeniou-Meyer M."/>
            <person name="Zivanovic I."/>
            <person name="Bolotin-Fukuhara M."/>
            <person name="Thierry A."/>
            <person name="Bouchier C."/>
            <person name="Caudron B."/>
            <person name="Scarpelli C."/>
            <person name="Gaillardin C."/>
            <person name="Weissenbach J."/>
            <person name="Wincker P."/>
            <person name="Souciet J.L."/>
        </authorList>
    </citation>
    <scope>NUCLEOTIDE SEQUENCE [LARGE SCALE GENOMIC DNA]</scope>
    <source>
        <strain evidence="16">ATCC 36239 / CBS 767 / BCRC 21394 / JCM 1990 / NBRC 0083 / IGC 2968</strain>
    </source>
</reference>
<dbReference type="InterPro" id="IPR000731">
    <property type="entry name" value="SSD"/>
</dbReference>
<dbReference type="SUPFAM" id="SSF82866">
    <property type="entry name" value="Multidrug efflux transporter AcrB transmembrane domain"/>
    <property type="match status" value="2"/>
</dbReference>
<feature type="signal peptide" evidence="13">
    <location>
        <begin position="1"/>
        <end position="20"/>
    </location>
</feature>
<name>Q6BT03_DEBHA</name>
<dbReference type="HOGENOM" id="CLU_002359_0_1_1"/>
<evidence type="ECO:0000259" key="14">
    <source>
        <dbReference type="PROSITE" id="PS50156"/>
    </source>
</evidence>
<evidence type="ECO:0000256" key="8">
    <source>
        <dbReference type="ARBA" id="ARBA00023098"/>
    </source>
</evidence>
<dbReference type="InterPro" id="IPR053958">
    <property type="entry name" value="HMGCR/SNAP/NPC1-like_SSD"/>
</dbReference>
<dbReference type="InterPro" id="IPR053956">
    <property type="entry name" value="NPC1_MLD"/>
</dbReference>
<dbReference type="EMBL" id="CR382136">
    <property type="protein sequence ID" value="CAG86806.2"/>
    <property type="molecule type" value="Genomic_DNA"/>
</dbReference>
<feature type="chain" id="PRO_5004271512" evidence="13">
    <location>
        <begin position="21"/>
        <end position="1264"/>
    </location>
</feature>
<feature type="transmembrane region" description="Helical" evidence="12">
    <location>
        <begin position="1108"/>
        <end position="1130"/>
    </location>
</feature>
<keyword evidence="8" id="KW-0443">Lipid metabolism</keyword>
<dbReference type="PANTHER" id="PTHR45727:SF2">
    <property type="entry name" value="NPC INTRACELLULAR CHOLESTEROL TRANSPORTER 1"/>
    <property type="match status" value="1"/>
</dbReference>
<dbReference type="OrthoDB" id="6510177at2759"/>
<dbReference type="GO" id="GO:0000329">
    <property type="term" value="C:fungal-type vacuole membrane"/>
    <property type="evidence" value="ECO:0007669"/>
    <property type="project" value="EnsemblFungi"/>
</dbReference>
<keyword evidence="4 12" id="KW-0812">Transmembrane</keyword>
<dbReference type="STRING" id="284592.Q6BT03"/>
<dbReference type="Gene3D" id="1.20.1640.10">
    <property type="entry name" value="Multidrug efflux transporter AcrB transmembrane domain"/>
    <property type="match status" value="2"/>
</dbReference>
<accession>Q6BT03</accession>
<dbReference type="GO" id="GO:0012505">
    <property type="term" value="C:endomembrane system"/>
    <property type="evidence" value="ECO:0007669"/>
    <property type="project" value="UniProtKB-SubCell"/>
</dbReference>
<sequence length="1264" mass="142302">MNRVTLALTSFLCFLGFALSVVHEDGFCAMYDNCGKKSLFGSELPCVNNTEAVKPSKGSIEILNRICGADFPMERVCCSEKQLLNLESNLKKVDPLISSCPACRKNFYDFFCKFTCSSNQSTFIDITKTSESIDQKKEIVTELSQFVDSDYASEFFNSCKEVKFSATNGYAMDLIGGGATNYKDFLKFLGDEKPLLGGSPFQINYEYATTERQQNDGIILRSGDMKSCDDKDYKCACSDCSNSCPKLPGFKSYDKKCTIGVLPCFSFAIIILWGCLILILGGYHISIVRSKKNDTRRWSNSLIDDDDDDDVGNTYHFTRNSNSSSLAVLEEYHMKLIGYIQTGFEYIGYYCASLPGITIGVCIVVTLFMSSGLFWLSLEINPINLWVSPEEPALKNLQFFEQEFGEWFRIEQIIISSSNESQPILNWENIQWWFEKEQELRSLTIGDDENFGLTDLCFKPMGDDCAIESFAQYFQGDIKNLKEDNWKQQLKSCTDSPVNCLPTFQQPLKKNLLFDKEDIFDSKAFVITLLINNNSSNIEYTSNAVEYEHALKEWIFDLRNENTNLKIDFSTEVSLTEELNKSTNMDISIIIVSYLLMFLYASLALGGKVPTSMKLKDLVHTRFQLGLGGIFIILLSVTSSAGIFSMIGLKSTLIIAEVIPFLILAVGIDNIFLIVHELHLNNKLLPDDSIEYRISQTLKNVGPSCLISAILQFAMFLLATRVEMPAVKNFAFYSAGAIMMNFILQMTGFIALLALDQRRLEDDRIDCVPCIQVDEPISLSDDDSEYEQPEEVEYNFSKLIDTYYAPFILSRTNKPKILTFFLLWLGISLSLLPNIQFGLDQRIAIPSDSYLIDYFNSVYKYLNVGPPIFFVMKNLDVTERENQQKLCGKFSTCNEFSVSNILEQELKRSSKSTIAEPASSWLDDFLTWLNPDLDQCCRFKKNSPFDDKQFCTPSTPERLCEACYTDHDPQYSNTMEGFPTGKEFMFYFNQWIEEPSDPCPLGGKAPYSTSISVNRNKSKIDSSYFRSSHSPLRSQADFINAHKNSLRIVREIESYDNDLDMFAFSPFYIFFVQYESIVKLTLTLLLIAAIIIWCISAFLLGSVSSATVLVVTVCIVLVNIGGVMSLWSISLNAVSLVNLVICAGLAVEFTIHITRAFTITPPDIYSINPRENKAHKALTTVGGSVLGGITLTKFIGISVLAFTKSKIFEVYYFRMWLALVFIAAIHALCLLPILLSYFGGSKLIISSDDLAGNATVPETGNEGL</sequence>
<evidence type="ECO:0000256" key="12">
    <source>
        <dbReference type="SAM" id="Phobius"/>
    </source>
</evidence>
<keyword evidence="3" id="KW-0813">Transport</keyword>
<feature type="transmembrane region" description="Helical" evidence="12">
    <location>
        <begin position="587"/>
        <end position="605"/>
    </location>
</feature>